<dbReference type="Gene3D" id="1.10.4030.10">
    <property type="entry name" value="Porin chaperone SurA, peptide-binding domain"/>
    <property type="match status" value="1"/>
</dbReference>
<dbReference type="InterPro" id="IPR027304">
    <property type="entry name" value="Trigger_fact/SurA_dom_sf"/>
</dbReference>
<dbReference type="PANTHER" id="PTHR47529:SF1">
    <property type="entry name" value="PERIPLASMIC CHAPERONE PPID"/>
    <property type="match status" value="1"/>
</dbReference>
<keyword evidence="4 12" id="KW-0812">Transmembrane</keyword>
<evidence type="ECO:0000256" key="1">
    <source>
        <dbReference type="ARBA" id="ARBA00004382"/>
    </source>
</evidence>
<evidence type="ECO:0000256" key="3">
    <source>
        <dbReference type="ARBA" id="ARBA00022519"/>
    </source>
</evidence>
<gene>
    <name evidence="14" type="ORF">HUE58_03205</name>
</gene>
<dbReference type="InterPro" id="IPR000297">
    <property type="entry name" value="PPIase_PpiC"/>
</dbReference>
<dbReference type="AlphaFoldDB" id="A0A6N0HPF4"/>
<comment type="similarity">
    <text evidence="8">Belongs to the PpiD chaperone family.</text>
</comment>
<evidence type="ECO:0000256" key="9">
    <source>
        <dbReference type="ARBA" id="ARBA00040743"/>
    </source>
</evidence>
<keyword evidence="11" id="KW-0413">Isomerase</keyword>
<keyword evidence="5 12" id="KW-1133">Transmembrane helix</keyword>
<evidence type="ECO:0000259" key="13">
    <source>
        <dbReference type="PROSITE" id="PS50198"/>
    </source>
</evidence>
<evidence type="ECO:0000256" key="5">
    <source>
        <dbReference type="ARBA" id="ARBA00022989"/>
    </source>
</evidence>
<dbReference type="GO" id="GO:0003755">
    <property type="term" value="F:peptidyl-prolyl cis-trans isomerase activity"/>
    <property type="evidence" value="ECO:0007669"/>
    <property type="project" value="UniProtKB-KW"/>
</dbReference>
<dbReference type="Proteomes" id="UP000509429">
    <property type="component" value="Chromosome"/>
</dbReference>
<dbReference type="PANTHER" id="PTHR47529">
    <property type="entry name" value="PEPTIDYL-PROLYL CIS-TRANS ISOMERASE D"/>
    <property type="match status" value="1"/>
</dbReference>
<evidence type="ECO:0000313" key="14">
    <source>
        <dbReference type="EMBL" id="QKQ24165.1"/>
    </source>
</evidence>
<keyword evidence="11" id="KW-0697">Rotamase</keyword>
<dbReference type="Pfam" id="PF13624">
    <property type="entry name" value="SurA_N_3"/>
    <property type="match status" value="1"/>
</dbReference>
<keyword evidence="2" id="KW-1003">Cell membrane</keyword>
<evidence type="ECO:0000256" key="8">
    <source>
        <dbReference type="ARBA" id="ARBA00038408"/>
    </source>
</evidence>
<accession>A0A6N0HPF4</accession>
<name>A0A6N0HPF4_9GAMM</name>
<keyword evidence="15" id="KW-1185">Reference proteome</keyword>
<dbReference type="Gene3D" id="3.10.50.40">
    <property type="match status" value="1"/>
</dbReference>
<evidence type="ECO:0000256" key="12">
    <source>
        <dbReference type="SAM" id="Phobius"/>
    </source>
</evidence>
<evidence type="ECO:0000256" key="2">
    <source>
        <dbReference type="ARBA" id="ARBA00022475"/>
    </source>
</evidence>
<evidence type="ECO:0000313" key="15">
    <source>
        <dbReference type="Proteomes" id="UP000509429"/>
    </source>
</evidence>
<keyword evidence="3" id="KW-0997">Cell inner membrane</keyword>
<keyword evidence="6 12" id="KW-0472">Membrane</keyword>
<dbReference type="KEGG" id="reo:HUE58_03205"/>
<evidence type="ECO:0000256" key="4">
    <source>
        <dbReference type="ARBA" id="ARBA00022692"/>
    </source>
</evidence>
<proteinExistence type="inferred from homology"/>
<feature type="transmembrane region" description="Helical" evidence="12">
    <location>
        <begin position="14"/>
        <end position="32"/>
    </location>
</feature>
<organism evidence="14 15">
    <name type="scientific">Candidatus Ruthia endofausta</name>
    <dbReference type="NCBI Taxonomy" id="2738852"/>
    <lineage>
        <taxon>Bacteria</taxon>
        <taxon>Pseudomonadati</taxon>
        <taxon>Pseudomonadota</taxon>
        <taxon>Gammaproteobacteria</taxon>
        <taxon>Candidatus Pseudothioglobaceae</taxon>
        <taxon>Candidatus Ruthturnera</taxon>
    </lineage>
</organism>
<dbReference type="EMBL" id="CP054490">
    <property type="protein sequence ID" value="QKQ24165.1"/>
    <property type="molecule type" value="Genomic_DNA"/>
</dbReference>
<dbReference type="GO" id="GO:0005886">
    <property type="term" value="C:plasma membrane"/>
    <property type="evidence" value="ECO:0007669"/>
    <property type="project" value="UniProtKB-SubCell"/>
</dbReference>
<evidence type="ECO:0000256" key="11">
    <source>
        <dbReference type="PROSITE-ProRule" id="PRU00278"/>
    </source>
</evidence>
<dbReference type="Pfam" id="PF13616">
    <property type="entry name" value="Rotamase_3"/>
    <property type="match status" value="1"/>
</dbReference>
<evidence type="ECO:0000256" key="7">
    <source>
        <dbReference type="ARBA" id="ARBA00023186"/>
    </source>
</evidence>
<evidence type="ECO:0000256" key="10">
    <source>
        <dbReference type="ARBA" id="ARBA00042775"/>
    </source>
</evidence>
<dbReference type="PROSITE" id="PS50198">
    <property type="entry name" value="PPIC_PPIASE_2"/>
    <property type="match status" value="1"/>
</dbReference>
<dbReference type="InterPro" id="IPR046357">
    <property type="entry name" value="PPIase_dom_sf"/>
</dbReference>
<evidence type="ECO:0000256" key="6">
    <source>
        <dbReference type="ARBA" id="ARBA00023136"/>
    </source>
</evidence>
<reference evidence="14 15" key="1">
    <citation type="submission" date="2020-05" db="EMBL/GenBank/DDBJ databases">
        <title>Horizontal transmission and recombination maintain forever young bacterial symbiont genomes.</title>
        <authorList>
            <person name="Russell S.L."/>
            <person name="Pepper-Tunick E."/>
            <person name="Svedberg J."/>
            <person name="Byrne A."/>
            <person name="Ruelas Castillo J."/>
            <person name="Vollmers C."/>
            <person name="Beinart R.A."/>
            <person name="Corbett-Detig R."/>
        </authorList>
    </citation>
    <scope>NUCLEOTIDE SEQUENCE [LARGE SCALE GENOMIC DNA]</scope>
    <source>
        <strain evidence="14">JDF_Ridge</strain>
    </source>
</reference>
<dbReference type="SUPFAM" id="SSF109998">
    <property type="entry name" value="Triger factor/SurA peptide-binding domain-like"/>
    <property type="match status" value="1"/>
</dbReference>
<dbReference type="RefSeq" id="WP_174605603.1">
    <property type="nucleotide sequence ID" value="NZ_CP054490.1"/>
</dbReference>
<sequence>MLGSIRNKTKTKGWFAYLVVGLITIPFALFGISEYFTGTSNIIIASVNGADISKAEFLTEFNPQKRRLQQELDKKYDIEFDAMLKQSILNQMIDKYLLEQLSSELLYETTVNELNTIIQANNLFKEKGRFSLEKYKQLLRLNGYTTRKYEAIKLQELTQTQIKYNLLDSAFVTPTQLLRLQKLNDQQRQFSYIAIHANDYVKEVKVDAQSVKDFYNNKKTLFFAPEQVKIEFVELSLNEISKNIKVSDDELFNFYEDEQERFTIEEERQAQHILLEDESTAQKVITLLNSGGDFAKLARQYSQDTDSKSDAGDLGFFTRGVMVPEFEKKVFAMKLAEVSDLVKSKFGYHIIKLNNIKAKTLKPFDAVKSELLDLYTQAQAQKVFYSLTEQLANLAYEASLEKIVDQMDLKLQVSDFFDRSSTQLNQKIVTTAFSDVVLNKGENSEILELSKDKLMVIRAQKKLAQRQKSFIEVKDEINAHLMILLAKTFVDNLAKNIVDLLTHNDKDILKKLMNKNKLKWHHVDWVKRDSNKVEMAIINKVFALSKPTNGNSSYGAQNLDENNTVVIKLSGVKTTDIKTINATLESSLLSFESSEVFANILETLKSQAKIKVFSRNL</sequence>
<dbReference type="InterPro" id="IPR052029">
    <property type="entry name" value="PpiD_chaperone"/>
</dbReference>
<dbReference type="SUPFAM" id="SSF54534">
    <property type="entry name" value="FKBP-like"/>
    <property type="match status" value="1"/>
</dbReference>
<comment type="subcellular location">
    <subcellularLocation>
        <location evidence="1">Cell inner membrane</location>
        <topology evidence="1">Single-pass type II membrane protein</topology>
        <orientation evidence="1">Periplasmic side</orientation>
    </subcellularLocation>
</comment>
<feature type="domain" description="PpiC" evidence="13">
    <location>
        <begin position="265"/>
        <end position="355"/>
    </location>
</feature>
<protein>
    <recommendedName>
        <fullName evidence="9">Periplasmic chaperone PpiD</fullName>
    </recommendedName>
    <alternativeName>
        <fullName evidence="10">Periplasmic folding chaperone</fullName>
    </alternativeName>
</protein>
<keyword evidence="7" id="KW-0143">Chaperone</keyword>